<accession>A0AAW0BS32</accession>
<evidence type="ECO:0000313" key="2">
    <source>
        <dbReference type="EMBL" id="KAK7029561.1"/>
    </source>
</evidence>
<dbReference type="EMBL" id="JAYKXP010000081">
    <property type="protein sequence ID" value="KAK7029561.1"/>
    <property type="molecule type" value="Genomic_DNA"/>
</dbReference>
<feature type="compositionally biased region" description="Basic and acidic residues" evidence="1">
    <location>
        <begin position="62"/>
        <end position="75"/>
    </location>
</feature>
<reference evidence="2 3" key="1">
    <citation type="submission" date="2024-01" db="EMBL/GenBank/DDBJ databases">
        <title>A draft genome for a cacao thread blight-causing isolate of Paramarasmius palmivorus.</title>
        <authorList>
            <person name="Baruah I.K."/>
            <person name="Bukari Y."/>
            <person name="Amoako-Attah I."/>
            <person name="Meinhardt L.W."/>
            <person name="Bailey B.A."/>
            <person name="Cohen S.P."/>
        </authorList>
    </citation>
    <scope>NUCLEOTIDE SEQUENCE [LARGE SCALE GENOMIC DNA]</scope>
    <source>
        <strain evidence="2 3">GH-12</strain>
    </source>
</reference>
<dbReference type="Proteomes" id="UP001383192">
    <property type="component" value="Unassembled WGS sequence"/>
</dbReference>
<protein>
    <submittedName>
        <fullName evidence="2">Uncharacterized protein</fullName>
    </submittedName>
</protein>
<organism evidence="2 3">
    <name type="scientific">Paramarasmius palmivorus</name>
    <dbReference type="NCBI Taxonomy" id="297713"/>
    <lineage>
        <taxon>Eukaryota</taxon>
        <taxon>Fungi</taxon>
        <taxon>Dikarya</taxon>
        <taxon>Basidiomycota</taxon>
        <taxon>Agaricomycotina</taxon>
        <taxon>Agaricomycetes</taxon>
        <taxon>Agaricomycetidae</taxon>
        <taxon>Agaricales</taxon>
        <taxon>Marasmiineae</taxon>
        <taxon>Marasmiaceae</taxon>
        <taxon>Paramarasmius</taxon>
    </lineage>
</organism>
<keyword evidence="3" id="KW-1185">Reference proteome</keyword>
<evidence type="ECO:0000256" key="1">
    <source>
        <dbReference type="SAM" id="MobiDB-lite"/>
    </source>
</evidence>
<sequence>MAGIAPTLIFLRTSLASNDNTVLVSQMLSTLRFGEPPTVVSENLETSENPDARSAALQPVSFDRHEDVEAQKVGR</sequence>
<dbReference type="AlphaFoldDB" id="A0AAW0BS32"/>
<name>A0AAW0BS32_9AGAR</name>
<feature type="region of interest" description="Disordered" evidence="1">
    <location>
        <begin position="41"/>
        <end position="75"/>
    </location>
</feature>
<comment type="caution">
    <text evidence="2">The sequence shown here is derived from an EMBL/GenBank/DDBJ whole genome shotgun (WGS) entry which is preliminary data.</text>
</comment>
<gene>
    <name evidence="2" type="ORF">VNI00_014438</name>
</gene>
<evidence type="ECO:0000313" key="3">
    <source>
        <dbReference type="Proteomes" id="UP001383192"/>
    </source>
</evidence>
<proteinExistence type="predicted"/>